<evidence type="ECO:0000256" key="1">
    <source>
        <dbReference type="ARBA" id="ARBA00002151"/>
    </source>
</evidence>
<dbReference type="InterPro" id="IPR050765">
    <property type="entry name" value="Riboflavin_Biosynth_HTPR"/>
</dbReference>
<comment type="similarity">
    <text evidence="4 15">In the N-terminal section; belongs to the cytidine and deoxycytidylate deaminase family.</text>
</comment>
<dbReference type="PANTHER" id="PTHR38011:SF7">
    <property type="entry name" value="2,5-DIAMINO-6-RIBOSYLAMINO-4(3H)-PYRIMIDINONE 5'-PHOSPHATE REDUCTASE"/>
    <property type="match status" value="1"/>
</dbReference>
<keyword evidence="21" id="KW-1185">Reference proteome</keyword>
<feature type="binding site" evidence="18">
    <location>
        <position position="69"/>
    </location>
    <ligand>
        <name>Zn(2+)</name>
        <dbReference type="ChEBI" id="CHEBI:29105"/>
        <note>catalytic</note>
    </ligand>
</feature>
<dbReference type="PROSITE" id="PS00903">
    <property type="entry name" value="CYT_DCMP_DEAMINASES_1"/>
    <property type="match status" value="1"/>
</dbReference>
<feature type="binding site" evidence="17">
    <location>
        <position position="148"/>
    </location>
    <ligand>
        <name>NADP(+)</name>
        <dbReference type="ChEBI" id="CHEBI:58349"/>
    </ligand>
</feature>
<dbReference type="GO" id="GO:0009231">
    <property type="term" value="P:riboflavin biosynthetic process"/>
    <property type="evidence" value="ECO:0007669"/>
    <property type="project" value="UniProtKB-UniPathway"/>
</dbReference>
<evidence type="ECO:0000313" key="21">
    <source>
        <dbReference type="Proteomes" id="UP000473648"/>
    </source>
</evidence>
<dbReference type="AlphaFoldDB" id="A0A6L5GR10"/>
<dbReference type="NCBIfam" id="TIGR00227">
    <property type="entry name" value="ribD_Cterm"/>
    <property type="match status" value="1"/>
</dbReference>
<sequence length="360" mass="38452">MRRALALARQADGRTSPNPMVGCVVVKDGRIISEGFHEHIGGYHAERNALIHCQEDPAGADLYVTLEPCCHTGRTPPCTDIIIEKKIARVFVGAMDVNPIVAGKGVQILRDAGIEVTTGILEDDCRKLNEVFEYYMTAHRPFVDAKYAMTLDGKIATASGDSKWVSGEASRKAVHRLRRHYKGIMCGLGTVLSDDPMLNCRIADGVDPVRIVCDTHLRMPANAALVKTAKDIPTWVLAGADADADKRAALEAQGVQIIPSELDTSGEIDLKKALAVLAEREIDGILLEGGGTLMGSMLKAKLINKVHAFVAPKIVGGSGAPSPVGGVGVDKMSQAVQLNGVAVASYDRDLCITGYPVYTE</sequence>
<dbReference type="FunFam" id="3.40.140.10:FF:000025">
    <property type="entry name" value="Riboflavin biosynthesis protein RibD"/>
    <property type="match status" value="1"/>
</dbReference>
<evidence type="ECO:0000256" key="6">
    <source>
        <dbReference type="ARBA" id="ARBA00022619"/>
    </source>
</evidence>
<proteinExistence type="inferred from homology"/>
<accession>A0A6L5GR10</accession>
<dbReference type="InterPro" id="IPR016193">
    <property type="entry name" value="Cytidine_deaminase-like"/>
</dbReference>
<dbReference type="Gene3D" id="3.40.430.10">
    <property type="entry name" value="Dihydrofolate Reductase, subunit A"/>
    <property type="match status" value="1"/>
</dbReference>
<dbReference type="InterPro" id="IPR024072">
    <property type="entry name" value="DHFR-like_dom_sf"/>
</dbReference>
<evidence type="ECO:0000256" key="2">
    <source>
        <dbReference type="ARBA" id="ARBA00004882"/>
    </source>
</evidence>
<feature type="binding site" evidence="17">
    <location>
        <position position="198"/>
    </location>
    <ligand>
        <name>substrate</name>
    </ligand>
</feature>
<feature type="domain" description="CMP/dCMP-type deaminase" evidence="19">
    <location>
        <begin position="1"/>
        <end position="117"/>
    </location>
</feature>
<keyword evidence="6 15" id="KW-0686">Riboflavin biosynthesis</keyword>
<dbReference type="Pfam" id="PF00383">
    <property type="entry name" value="dCMP_cyt_deam_1"/>
    <property type="match status" value="1"/>
</dbReference>
<evidence type="ECO:0000256" key="9">
    <source>
        <dbReference type="ARBA" id="ARBA00022833"/>
    </source>
</evidence>
<evidence type="ECO:0000256" key="14">
    <source>
        <dbReference type="ARBA" id="ARBA00049886"/>
    </source>
</evidence>
<dbReference type="Proteomes" id="UP000473648">
    <property type="component" value="Unassembled WGS sequence"/>
</dbReference>
<evidence type="ECO:0000256" key="7">
    <source>
        <dbReference type="ARBA" id="ARBA00022723"/>
    </source>
</evidence>
<feature type="binding site" evidence="17">
    <location>
        <position position="162"/>
    </location>
    <ligand>
        <name>substrate</name>
    </ligand>
</feature>
<comment type="cofactor">
    <cofactor evidence="15 18">
        <name>Zn(2+)</name>
        <dbReference type="ChEBI" id="CHEBI:29105"/>
    </cofactor>
    <text evidence="15 18">Binds 1 zinc ion.</text>
</comment>
<dbReference type="Gene3D" id="3.40.140.10">
    <property type="entry name" value="Cytidine Deaminase, domain 2"/>
    <property type="match status" value="1"/>
</dbReference>
<comment type="catalytic activity">
    <reaction evidence="14 15">
        <text>2,5-diamino-6-hydroxy-4-(5-phosphoribosylamino)-pyrimidine + H2O + H(+) = 5-amino-6-(5-phospho-D-ribosylamino)uracil + NH4(+)</text>
        <dbReference type="Rhea" id="RHEA:21868"/>
        <dbReference type="ChEBI" id="CHEBI:15377"/>
        <dbReference type="ChEBI" id="CHEBI:15378"/>
        <dbReference type="ChEBI" id="CHEBI:28938"/>
        <dbReference type="ChEBI" id="CHEBI:58453"/>
        <dbReference type="ChEBI" id="CHEBI:58614"/>
        <dbReference type="EC" id="3.5.4.26"/>
    </reaction>
</comment>
<evidence type="ECO:0000256" key="13">
    <source>
        <dbReference type="ARBA" id="ARBA00049861"/>
    </source>
</evidence>
<dbReference type="NCBIfam" id="TIGR00326">
    <property type="entry name" value="eubact_ribD"/>
    <property type="match status" value="1"/>
</dbReference>
<name>A0A6L5GR10_9FIRM</name>
<dbReference type="UniPathway" id="UPA00275">
    <property type="reaction ID" value="UER00401"/>
</dbReference>
<feature type="binding site" evidence="17">
    <location>
        <position position="288"/>
    </location>
    <ligand>
        <name>substrate</name>
    </ligand>
</feature>
<evidence type="ECO:0000256" key="8">
    <source>
        <dbReference type="ARBA" id="ARBA00022801"/>
    </source>
</evidence>
<dbReference type="GO" id="GO:0050661">
    <property type="term" value="F:NADP binding"/>
    <property type="evidence" value="ECO:0007669"/>
    <property type="project" value="InterPro"/>
</dbReference>
<keyword evidence="10 15" id="KW-0521">NADP</keyword>
<evidence type="ECO:0000256" key="15">
    <source>
        <dbReference type="PIRNR" id="PIRNR006769"/>
    </source>
</evidence>
<protein>
    <recommendedName>
        <fullName evidence="15">Riboflavin biosynthesis protein RibD</fullName>
    </recommendedName>
    <domain>
        <recommendedName>
            <fullName evidence="15">Diaminohydroxyphosphoribosylaminopyrimidine deaminase</fullName>
            <shortName evidence="15">DRAP deaminase</shortName>
            <ecNumber evidence="15">3.5.4.26</ecNumber>
        </recommendedName>
        <alternativeName>
            <fullName evidence="15">Riboflavin-specific deaminase</fullName>
        </alternativeName>
    </domain>
    <domain>
        <recommendedName>
            <fullName evidence="15">5-amino-6-(5-phosphoribosylamino)uracil reductase</fullName>
            <ecNumber evidence="15">1.1.1.193</ecNumber>
        </recommendedName>
        <alternativeName>
            <fullName evidence="15">HTP reductase</fullName>
        </alternativeName>
    </domain>
</protein>
<evidence type="ECO:0000313" key="20">
    <source>
        <dbReference type="EMBL" id="MQM72568.1"/>
    </source>
</evidence>
<comment type="catalytic activity">
    <reaction evidence="13 15">
        <text>5-amino-6-(5-phospho-D-ribitylamino)uracil + NADP(+) = 5-amino-6-(5-phospho-D-ribosylamino)uracil + NADPH + H(+)</text>
        <dbReference type="Rhea" id="RHEA:17845"/>
        <dbReference type="ChEBI" id="CHEBI:15378"/>
        <dbReference type="ChEBI" id="CHEBI:57783"/>
        <dbReference type="ChEBI" id="CHEBI:58349"/>
        <dbReference type="ChEBI" id="CHEBI:58421"/>
        <dbReference type="ChEBI" id="CHEBI:58453"/>
        <dbReference type="EC" id="1.1.1.193"/>
    </reaction>
</comment>
<dbReference type="SUPFAM" id="SSF53927">
    <property type="entry name" value="Cytidine deaminase-like"/>
    <property type="match status" value="1"/>
</dbReference>
<feature type="active site" description="Proton donor" evidence="16">
    <location>
        <position position="46"/>
    </location>
</feature>
<evidence type="ECO:0000256" key="10">
    <source>
        <dbReference type="ARBA" id="ARBA00022857"/>
    </source>
</evidence>
<dbReference type="Pfam" id="PF01872">
    <property type="entry name" value="RibD_C"/>
    <property type="match status" value="1"/>
</dbReference>
<dbReference type="EMBL" id="VOGB01000004">
    <property type="protein sequence ID" value="MQM72568.1"/>
    <property type="molecule type" value="Genomic_DNA"/>
</dbReference>
<dbReference type="InterPro" id="IPR002734">
    <property type="entry name" value="RibDG_C"/>
</dbReference>
<comment type="pathway">
    <text evidence="3 15">Cofactor biosynthesis; riboflavin biosynthesis; 5-amino-6-(D-ribitylamino)uracil from GTP: step 3/4.</text>
</comment>
<feature type="binding site" evidence="18">
    <location>
        <position position="44"/>
    </location>
    <ligand>
        <name>Zn(2+)</name>
        <dbReference type="ChEBI" id="CHEBI:29105"/>
        <note>catalytic</note>
    </ligand>
</feature>
<comment type="pathway">
    <text evidence="2 15">Cofactor biosynthesis; riboflavin biosynthesis; 5-amino-6-(D-ribitylamino)uracil from GTP: step 2/4.</text>
</comment>
<evidence type="ECO:0000256" key="16">
    <source>
        <dbReference type="PIRSR" id="PIRSR006769-1"/>
    </source>
</evidence>
<evidence type="ECO:0000259" key="19">
    <source>
        <dbReference type="PROSITE" id="PS51747"/>
    </source>
</evidence>
<dbReference type="PIRSF" id="PIRSF006769">
    <property type="entry name" value="RibD"/>
    <property type="match status" value="1"/>
</dbReference>
<dbReference type="PROSITE" id="PS51747">
    <property type="entry name" value="CYT_DCMP_DEAMINASES_2"/>
    <property type="match status" value="1"/>
</dbReference>
<gene>
    <name evidence="20" type="primary">ribD</name>
    <name evidence="20" type="ORF">FRC53_03900</name>
</gene>
<evidence type="ECO:0000256" key="12">
    <source>
        <dbReference type="ARBA" id="ARBA00023268"/>
    </source>
</evidence>
<feature type="binding site" evidence="17">
    <location>
        <position position="164"/>
    </location>
    <ligand>
        <name>NADP(+)</name>
        <dbReference type="ChEBI" id="CHEBI:58349"/>
    </ligand>
</feature>
<feature type="binding site" evidence="18">
    <location>
        <position position="78"/>
    </location>
    <ligand>
        <name>Zn(2+)</name>
        <dbReference type="ChEBI" id="CHEBI:29105"/>
        <note>catalytic</note>
    </ligand>
</feature>
<evidence type="ECO:0000256" key="11">
    <source>
        <dbReference type="ARBA" id="ARBA00023002"/>
    </source>
</evidence>
<organism evidence="20 21">
    <name type="scientific">Candidatus Pseudoramibacter fermentans</name>
    <dbReference type="NCBI Taxonomy" id="2594427"/>
    <lineage>
        <taxon>Bacteria</taxon>
        <taxon>Bacillati</taxon>
        <taxon>Bacillota</taxon>
        <taxon>Clostridia</taxon>
        <taxon>Eubacteriales</taxon>
        <taxon>Eubacteriaceae</taxon>
        <taxon>Pseudoramibacter</taxon>
    </lineage>
</organism>
<evidence type="ECO:0000256" key="18">
    <source>
        <dbReference type="PIRSR" id="PIRSR006769-3"/>
    </source>
</evidence>
<reference evidence="20" key="1">
    <citation type="journal article" date="2020" name="Appl. Environ. Microbiol.">
        <title>Medium-Chain Fatty Acid Synthesis by 'Candidatus Weimeria bifida' gen. nov., sp. nov., and 'Candidatus Pseudoramibacter fermentans' sp. nov.</title>
        <authorList>
            <person name="Scarborough M.J."/>
            <person name="Myers K.S."/>
            <person name="Donohue T.J."/>
            <person name="Noguera D.R."/>
        </authorList>
    </citation>
    <scope>NUCLEOTIDE SEQUENCE</scope>
    <source>
        <strain evidence="20">EUB1.1</strain>
    </source>
</reference>
<feature type="binding site" evidence="17">
    <location>
        <position position="178"/>
    </location>
    <ligand>
        <name>substrate</name>
    </ligand>
</feature>
<dbReference type="EC" id="3.5.4.26" evidence="15"/>
<feature type="binding site" evidence="17">
    <location>
        <position position="194"/>
    </location>
    <ligand>
        <name>NADP(+)</name>
        <dbReference type="ChEBI" id="CHEBI:58349"/>
    </ligand>
</feature>
<feature type="binding site" evidence="17">
    <location>
        <position position="215"/>
    </location>
    <ligand>
        <name>NADP(+)</name>
        <dbReference type="ChEBI" id="CHEBI:58349"/>
    </ligand>
</feature>
<dbReference type="GO" id="GO:0008270">
    <property type="term" value="F:zinc ion binding"/>
    <property type="evidence" value="ECO:0007669"/>
    <property type="project" value="InterPro"/>
</dbReference>
<dbReference type="PANTHER" id="PTHR38011">
    <property type="entry name" value="DIHYDROFOLATE REDUCTASE FAMILY PROTEIN (AFU_ORTHOLOGUE AFUA_8G06820)"/>
    <property type="match status" value="1"/>
</dbReference>
<dbReference type="InterPro" id="IPR004794">
    <property type="entry name" value="Eubact_RibD"/>
</dbReference>
<keyword evidence="8 15" id="KW-0378">Hydrolase</keyword>
<comment type="function">
    <text evidence="1 15">Converts 2,5-diamino-6-(ribosylamino)-4(3h)-pyrimidinone 5'-phosphate into 5-amino-6-(ribosylamino)-2,4(1h,3h)-pyrimidinedione 5'-phosphate.</text>
</comment>
<dbReference type="GO" id="GO:0008835">
    <property type="term" value="F:diaminohydroxyphosphoribosylaminopyrimidine deaminase activity"/>
    <property type="evidence" value="ECO:0007669"/>
    <property type="project" value="UniProtKB-EC"/>
</dbReference>
<dbReference type="InterPro" id="IPR002125">
    <property type="entry name" value="CMP_dCMP_dom"/>
</dbReference>
<feature type="binding site" evidence="17">
    <location>
        <position position="190"/>
    </location>
    <ligand>
        <name>NADP(+)</name>
        <dbReference type="ChEBI" id="CHEBI:58349"/>
    </ligand>
</feature>
<evidence type="ECO:0000256" key="4">
    <source>
        <dbReference type="ARBA" id="ARBA00005259"/>
    </source>
</evidence>
<keyword evidence="12" id="KW-0511">Multifunctional enzyme</keyword>
<keyword evidence="9 15" id="KW-0862">Zinc</keyword>
<dbReference type="CDD" id="cd01284">
    <property type="entry name" value="Riboflavin_deaminase-reductase"/>
    <property type="match status" value="1"/>
</dbReference>
<evidence type="ECO:0000256" key="5">
    <source>
        <dbReference type="ARBA" id="ARBA00007417"/>
    </source>
</evidence>
<dbReference type="InterPro" id="IPR016192">
    <property type="entry name" value="APOBEC/CMP_deaminase_Zn-bd"/>
</dbReference>
<dbReference type="SUPFAM" id="SSF53597">
    <property type="entry name" value="Dihydrofolate reductase-like"/>
    <property type="match status" value="1"/>
</dbReference>
<keyword evidence="11 15" id="KW-0560">Oxidoreductase</keyword>
<dbReference type="GO" id="GO:0008703">
    <property type="term" value="F:5-amino-6-(5-phosphoribosylamino)uracil reductase activity"/>
    <property type="evidence" value="ECO:0007669"/>
    <property type="project" value="UniProtKB-EC"/>
</dbReference>
<evidence type="ECO:0000256" key="3">
    <source>
        <dbReference type="ARBA" id="ARBA00004910"/>
    </source>
</evidence>
<dbReference type="InterPro" id="IPR011549">
    <property type="entry name" value="RibD_C"/>
</dbReference>
<keyword evidence="7 15" id="KW-0479">Metal-binding</keyword>
<evidence type="ECO:0000256" key="17">
    <source>
        <dbReference type="PIRSR" id="PIRSR006769-2"/>
    </source>
</evidence>
<comment type="similarity">
    <text evidence="5 15">In the C-terminal section; belongs to the HTP reductase family.</text>
</comment>
<dbReference type="EC" id="1.1.1.193" evidence="15"/>
<comment type="caution">
    <text evidence="20">The sequence shown here is derived from an EMBL/GenBank/DDBJ whole genome shotgun (WGS) entry which is preliminary data.</text>
</comment>
<feature type="binding site" evidence="17">
    <location>
        <begin position="290"/>
        <end position="296"/>
    </location>
    <ligand>
        <name>NADP(+)</name>
        <dbReference type="ChEBI" id="CHEBI:58349"/>
    </ligand>
</feature>
<feature type="binding site" evidence="17">
    <location>
        <position position="201"/>
    </location>
    <ligand>
        <name>substrate</name>
    </ligand>
</feature>